<feature type="region of interest" description="Disordered" evidence="1">
    <location>
        <begin position="415"/>
        <end position="441"/>
    </location>
</feature>
<keyword evidence="5" id="KW-1185">Reference proteome</keyword>
<reference evidence="4" key="2">
    <citation type="submission" date="2020-05" db="UniProtKB">
        <authorList>
            <consortium name="EnsemblMetazoa"/>
        </authorList>
    </citation>
    <scope>IDENTIFICATION</scope>
    <source>
        <strain evidence="4">JHB</strain>
    </source>
</reference>
<feature type="region of interest" description="Disordered" evidence="1">
    <location>
        <begin position="283"/>
        <end position="313"/>
    </location>
</feature>
<evidence type="ECO:0000256" key="1">
    <source>
        <dbReference type="SAM" id="MobiDB-lite"/>
    </source>
</evidence>
<evidence type="ECO:0000313" key="5">
    <source>
        <dbReference type="Proteomes" id="UP000002320"/>
    </source>
</evidence>
<evidence type="ECO:0000256" key="2">
    <source>
        <dbReference type="SAM" id="SignalP"/>
    </source>
</evidence>
<keyword evidence="2" id="KW-0732">Signal</keyword>
<sequence>MCLLALLQILYIDIMKCIPPYDHQRNPLTSHCPRNDCTSSLKVKHILTNVPNCFKRDSVSNNATQQTGNAESPDPAHQFNNGISERATCHLLQNFELGELGGNLDRACVSSKGDPFPFKGIPMSKKLLLLSVSSFQRKASQCRWESPPGVWKESQELPDLPQSSGQVQCHVGPAPPLPSVCCYFEFPLPLGLRKGHTDPLQPVCGICDAPAEIPARTCPRSCAHRIRNLRRGHERGENTTIVPNSMCTTKPQLDPHFCFRVEQVLEVIIPLRTNLQAIDPVRPQGASRRVQANHGPGTQGRTAGVNKPPDKKPCNGKACAPEYQKPPFPGNQLNLHLARPREKQTLVQIRRYSDHTNTLWDANQNQMPRRPIQPNQNSVGQIYGSQLHREFGKHLHRTDYWRRFWGLVPGGRYSSGGHSAQVDSRGEGRRSTSRTSGGTRIRSRDVPACCATLEINQIDDPSTLHRSQHLYPGGPAADVPNTTCTIITKNIVAAVPATNTLASRAATSAFRPATFFSYC</sequence>
<organism>
    <name type="scientific">Culex quinquefasciatus</name>
    <name type="common">Southern house mosquito</name>
    <name type="synonym">Culex pungens</name>
    <dbReference type="NCBI Taxonomy" id="7176"/>
    <lineage>
        <taxon>Eukaryota</taxon>
        <taxon>Metazoa</taxon>
        <taxon>Ecdysozoa</taxon>
        <taxon>Arthropoda</taxon>
        <taxon>Hexapoda</taxon>
        <taxon>Insecta</taxon>
        <taxon>Pterygota</taxon>
        <taxon>Neoptera</taxon>
        <taxon>Endopterygota</taxon>
        <taxon>Diptera</taxon>
        <taxon>Nematocera</taxon>
        <taxon>Culicoidea</taxon>
        <taxon>Culicidae</taxon>
        <taxon>Culicinae</taxon>
        <taxon>Culicini</taxon>
        <taxon>Culex</taxon>
        <taxon>Culex</taxon>
    </lineage>
</organism>
<dbReference type="VEuPathDB" id="VectorBase:CQUJHB007141"/>
<dbReference type="EMBL" id="DS232485">
    <property type="protein sequence ID" value="EDS42480.1"/>
    <property type="molecule type" value="Genomic_DNA"/>
</dbReference>
<protein>
    <submittedName>
        <fullName evidence="3 4">Papilin</fullName>
    </submittedName>
</protein>
<accession>B0X8E4</accession>
<dbReference type="AlphaFoldDB" id="B0X8E4"/>
<dbReference type="InParanoid" id="B0X8E4"/>
<proteinExistence type="predicted"/>
<gene>
    <name evidence="4" type="primary">6049103</name>
    <name evidence="3" type="ORF">CpipJ_CPIJ015699</name>
</gene>
<dbReference type="HOGENOM" id="CLU_525044_0_0_1"/>
<reference evidence="3" key="1">
    <citation type="submission" date="2007-03" db="EMBL/GenBank/DDBJ databases">
        <title>Annotation of Culex pipiens quinquefasciatus.</title>
        <authorList>
            <consortium name="The Broad Institute Genome Sequencing Platform"/>
            <person name="Atkinson P.W."/>
            <person name="Hemingway J."/>
            <person name="Christensen B.M."/>
            <person name="Higgs S."/>
            <person name="Kodira C."/>
            <person name="Hannick L."/>
            <person name="Megy K."/>
            <person name="O'Leary S."/>
            <person name="Pearson M."/>
            <person name="Haas B.J."/>
            <person name="Mauceli E."/>
            <person name="Wortman J.R."/>
            <person name="Lee N.H."/>
            <person name="Guigo R."/>
            <person name="Stanke M."/>
            <person name="Alvarado L."/>
            <person name="Amedeo P."/>
            <person name="Antoine C.H."/>
            <person name="Arensburger P."/>
            <person name="Bidwell S.L."/>
            <person name="Crawford M."/>
            <person name="Camaro F."/>
            <person name="Devon K."/>
            <person name="Engels R."/>
            <person name="Hammond M."/>
            <person name="Howarth C."/>
            <person name="Koehrsen M."/>
            <person name="Lawson D."/>
            <person name="Montgomery P."/>
            <person name="Nene V."/>
            <person name="Nusbaum C."/>
            <person name="Puiu D."/>
            <person name="Romero-Severson J."/>
            <person name="Severson D.W."/>
            <person name="Shumway M."/>
            <person name="Sisk P."/>
            <person name="Stolte C."/>
            <person name="Zeng Q."/>
            <person name="Eisenstadt E."/>
            <person name="Fraser-Liggett C."/>
            <person name="Strausberg R."/>
            <person name="Galagan J."/>
            <person name="Birren B."/>
            <person name="Collins F.H."/>
        </authorList>
    </citation>
    <scope>NUCLEOTIDE SEQUENCE [LARGE SCALE GENOMIC DNA]</scope>
    <source>
        <strain evidence="3">JHB</strain>
    </source>
</reference>
<dbReference type="OrthoDB" id="5948003at2759"/>
<dbReference type="EnsemblMetazoa" id="CPIJ015699-RA">
    <property type="protein sequence ID" value="CPIJ015699-PA"/>
    <property type="gene ID" value="CPIJ015699"/>
</dbReference>
<feature type="chain" id="PRO_5011409063" evidence="2">
    <location>
        <begin position="18"/>
        <end position="519"/>
    </location>
</feature>
<name>B0X8E4_CULQU</name>
<dbReference type="KEGG" id="cqu:CpipJ_CPIJ015699"/>
<evidence type="ECO:0000313" key="3">
    <source>
        <dbReference type="EMBL" id="EDS42480.1"/>
    </source>
</evidence>
<evidence type="ECO:0000313" key="4">
    <source>
        <dbReference type="EnsemblMetazoa" id="CPIJ015699-PA"/>
    </source>
</evidence>
<dbReference type="Proteomes" id="UP000002320">
    <property type="component" value="Unassembled WGS sequence"/>
</dbReference>
<dbReference type="VEuPathDB" id="VectorBase:CPIJ015699"/>
<dbReference type="VEuPathDB" id="VectorBase:CQUJHB006628"/>
<feature type="signal peptide" evidence="2">
    <location>
        <begin position="1"/>
        <end position="17"/>
    </location>
</feature>